<dbReference type="Proteomes" id="UP000274131">
    <property type="component" value="Unassembled WGS sequence"/>
</dbReference>
<dbReference type="STRING" id="51028.A0A0N4VQI4"/>
<sequence length="75" mass="8353">MPTRYNIGTRICSQSMCVTVMEPRILAGHHIGYNVIRGCASSVFRHGRVPLGQTGQVKVGMFNSKTKQNKKKSLF</sequence>
<dbReference type="InterPro" id="IPR010558">
    <property type="entry name" value="Ly-6-related"/>
</dbReference>
<evidence type="ECO:0000313" key="1">
    <source>
        <dbReference type="EMBL" id="VDD97679.1"/>
    </source>
</evidence>
<name>A0A0N4VQI4_ENTVE</name>
<accession>A0A0N4VQI4</accession>
<dbReference type="OrthoDB" id="5854121at2759"/>
<dbReference type="EMBL" id="UXUI01014596">
    <property type="protein sequence ID" value="VDD97679.1"/>
    <property type="molecule type" value="Genomic_DNA"/>
</dbReference>
<reference evidence="3" key="1">
    <citation type="submission" date="2017-02" db="UniProtKB">
        <authorList>
            <consortium name="WormBaseParasite"/>
        </authorList>
    </citation>
    <scope>IDENTIFICATION</scope>
</reference>
<gene>
    <name evidence="1" type="ORF">EVEC_LOCUS12430</name>
</gene>
<dbReference type="AlphaFoldDB" id="A0A0N4VQI4"/>
<dbReference type="WBParaSite" id="EVEC_0001328501-mRNA-1">
    <property type="protein sequence ID" value="EVEC_0001328501-mRNA-1"/>
    <property type="gene ID" value="EVEC_0001328501"/>
</dbReference>
<proteinExistence type="predicted"/>
<keyword evidence="2" id="KW-1185">Reference proteome</keyword>
<evidence type="ECO:0000313" key="3">
    <source>
        <dbReference type="WBParaSite" id="EVEC_0001328501-mRNA-1"/>
    </source>
</evidence>
<reference evidence="1 2" key="2">
    <citation type="submission" date="2018-10" db="EMBL/GenBank/DDBJ databases">
        <authorList>
            <consortium name="Pathogen Informatics"/>
        </authorList>
    </citation>
    <scope>NUCLEOTIDE SEQUENCE [LARGE SCALE GENOMIC DNA]</scope>
</reference>
<protein>
    <submittedName>
        <fullName evidence="3">Dynactin subunit 6</fullName>
    </submittedName>
</protein>
<organism evidence="3">
    <name type="scientific">Enterobius vermicularis</name>
    <name type="common">Human pinworm</name>
    <dbReference type="NCBI Taxonomy" id="51028"/>
    <lineage>
        <taxon>Eukaryota</taxon>
        <taxon>Metazoa</taxon>
        <taxon>Ecdysozoa</taxon>
        <taxon>Nematoda</taxon>
        <taxon>Chromadorea</taxon>
        <taxon>Rhabditida</taxon>
        <taxon>Spirurina</taxon>
        <taxon>Oxyuridomorpha</taxon>
        <taxon>Oxyuroidea</taxon>
        <taxon>Oxyuridae</taxon>
        <taxon>Enterobius</taxon>
    </lineage>
</organism>
<evidence type="ECO:0000313" key="2">
    <source>
        <dbReference type="Proteomes" id="UP000274131"/>
    </source>
</evidence>
<dbReference type="Pfam" id="PF06579">
    <property type="entry name" value="Ly-6_related"/>
    <property type="match status" value="1"/>
</dbReference>